<reference evidence="4" key="1">
    <citation type="journal article" date="2023" name="Mol. Phylogenet. Evol.">
        <title>Genome-scale phylogeny and comparative genomics of the fungal order Sordariales.</title>
        <authorList>
            <person name="Hensen N."/>
            <person name="Bonometti L."/>
            <person name="Westerberg I."/>
            <person name="Brannstrom I.O."/>
            <person name="Guillou S."/>
            <person name="Cros-Aarteil S."/>
            <person name="Calhoun S."/>
            <person name="Haridas S."/>
            <person name="Kuo A."/>
            <person name="Mondo S."/>
            <person name="Pangilinan J."/>
            <person name="Riley R."/>
            <person name="LaButti K."/>
            <person name="Andreopoulos B."/>
            <person name="Lipzen A."/>
            <person name="Chen C."/>
            <person name="Yan M."/>
            <person name="Daum C."/>
            <person name="Ng V."/>
            <person name="Clum A."/>
            <person name="Steindorff A."/>
            <person name="Ohm R.A."/>
            <person name="Martin F."/>
            <person name="Silar P."/>
            <person name="Natvig D.O."/>
            <person name="Lalanne C."/>
            <person name="Gautier V."/>
            <person name="Ament-Velasquez S.L."/>
            <person name="Kruys A."/>
            <person name="Hutchinson M.I."/>
            <person name="Powell A.J."/>
            <person name="Barry K."/>
            <person name="Miller A.N."/>
            <person name="Grigoriev I.V."/>
            <person name="Debuchy R."/>
            <person name="Gladieux P."/>
            <person name="Hiltunen Thoren M."/>
            <person name="Johannesson H."/>
        </authorList>
    </citation>
    <scope>NUCLEOTIDE SEQUENCE [LARGE SCALE GENOMIC DNA]</scope>
    <source>
        <strain evidence="4">CBS 340.73</strain>
    </source>
</reference>
<evidence type="ECO:0000313" key="3">
    <source>
        <dbReference type="EMBL" id="KAK3939916.1"/>
    </source>
</evidence>
<feature type="region of interest" description="Disordered" evidence="1">
    <location>
        <begin position="27"/>
        <end position="88"/>
    </location>
</feature>
<feature type="compositionally biased region" description="Low complexity" evidence="1">
    <location>
        <begin position="27"/>
        <end position="36"/>
    </location>
</feature>
<dbReference type="GO" id="GO:0016301">
    <property type="term" value="F:kinase activity"/>
    <property type="evidence" value="ECO:0007669"/>
    <property type="project" value="UniProtKB-KW"/>
</dbReference>
<evidence type="ECO:0000256" key="1">
    <source>
        <dbReference type="SAM" id="MobiDB-lite"/>
    </source>
</evidence>
<comment type="caution">
    <text evidence="3">The sequence shown here is derived from an EMBL/GenBank/DDBJ whole genome shotgun (WGS) entry which is preliminary data.</text>
</comment>
<sequence length="257" mass="29147">MHGIHQKRSKVAEILRTQQYLPPISSTASSIAIRRPTAAESRTAEGGEEGHCKLRGIGSLKRNDAAGTQKRRSSATRPRPVTARSLFRRQDHLSLQRSICHATHGDTITKYTTFSDDLDTNDHPNEAHTTIPVPEVVTSGYIAQMRALGGIHLGHRYECRRSRCTGTRSRPSFGAEYPIVFTHGDVTARNIIVRNGRIVALLDWEFAGWYLEYWDYVFTLRGMDNIDWVTLGRYLPSLFAQRYDLEYILVKFILSLS</sequence>
<dbReference type="Proteomes" id="UP001303473">
    <property type="component" value="Unassembled WGS sequence"/>
</dbReference>
<dbReference type="InterPro" id="IPR051678">
    <property type="entry name" value="AGP_Transferase"/>
</dbReference>
<dbReference type="Gene3D" id="3.90.1200.10">
    <property type="match status" value="1"/>
</dbReference>
<evidence type="ECO:0000313" key="4">
    <source>
        <dbReference type="Proteomes" id="UP001303473"/>
    </source>
</evidence>
<protein>
    <submittedName>
        <fullName evidence="3">Kinase-like domain-containing protein</fullName>
    </submittedName>
</protein>
<dbReference type="PANTHER" id="PTHR21310:SF58">
    <property type="entry name" value="AMINOGLYCOSIDE PHOSPHOTRANSFERASE DOMAIN-CONTAINING PROTEIN"/>
    <property type="match status" value="1"/>
</dbReference>
<proteinExistence type="predicted"/>
<dbReference type="SUPFAM" id="SSF56112">
    <property type="entry name" value="Protein kinase-like (PK-like)"/>
    <property type="match status" value="1"/>
</dbReference>
<feature type="compositionally biased region" description="Basic and acidic residues" evidence="1">
    <location>
        <begin position="42"/>
        <end position="52"/>
    </location>
</feature>
<dbReference type="Pfam" id="PF01636">
    <property type="entry name" value="APH"/>
    <property type="match status" value="1"/>
</dbReference>
<keyword evidence="3" id="KW-0808">Transferase</keyword>
<gene>
    <name evidence="3" type="ORF">QBC46DRAFT_436438</name>
</gene>
<dbReference type="AlphaFoldDB" id="A0AAN6N665"/>
<feature type="domain" description="Aminoglycoside phosphotransferase" evidence="2">
    <location>
        <begin position="171"/>
        <end position="224"/>
    </location>
</feature>
<accession>A0AAN6N665</accession>
<name>A0AAN6N665_9PEZI</name>
<organism evidence="3 4">
    <name type="scientific">Diplogelasinospora grovesii</name>
    <dbReference type="NCBI Taxonomy" id="303347"/>
    <lineage>
        <taxon>Eukaryota</taxon>
        <taxon>Fungi</taxon>
        <taxon>Dikarya</taxon>
        <taxon>Ascomycota</taxon>
        <taxon>Pezizomycotina</taxon>
        <taxon>Sordariomycetes</taxon>
        <taxon>Sordariomycetidae</taxon>
        <taxon>Sordariales</taxon>
        <taxon>Diplogelasinosporaceae</taxon>
        <taxon>Diplogelasinospora</taxon>
    </lineage>
</organism>
<dbReference type="InterPro" id="IPR011009">
    <property type="entry name" value="Kinase-like_dom_sf"/>
</dbReference>
<dbReference type="PANTHER" id="PTHR21310">
    <property type="entry name" value="AMINOGLYCOSIDE PHOSPHOTRANSFERASE-RELATED-RELATED"/>
    <property type="match status" value="1"/>
</dbReference>
<dbReference type="InterPro" id="IPR002575">
    <property type="entry name" value="Aminoglycoside_PTrfase"/>
</dbReference>
<keyword evidence="4" id="KW-1185">Reference proteome</keyword>
<dbReference type="EMBL" id="MU853803">
    <property type="protein sequence ID" value="KAK3939916.1"/>
    <property type="molecule type" value="Genomic_DNA"/>
</dbReference>
<evidence type="ECO:0000259" key="2">
    <source>
        <dbReference type="Pfam" id="PF01636"/>
    </source>
</evidence>
<keyword evidence="3" id="KW-0418">Kinase</keyword>